<dbReference type="EMBL" id="CP002831">
    <property type="protein sequence ID" value="AFC23875.1"/>
    <property type="molecule type" value="Genomic_DNA"/>
</dbReference>
<dbReference type="SUPFAM" id="SSF51735">
    <property type="entry name" value="NAD(P)-binding Rossmann-fold domains"/>
    <property type="match status" value="1"/>
</dbReference>
<evidence type="ECO:0000256" key="1">
    <source>
        <dbReference type="ARBA" id="ARBA00007406"/>
    </source>
</evidence>
<name>H6L3Z3_SAPGL</name>
<keyword evidence="2 5" id="KW-0560">Oxidoreductase</keyword>
<dbReference type="PANTHER" id="PTHR43454:SF1">
    <property type="entry name" value="GLYCERALDEHYDE 3-PHOSPHATE DEHYDROGENASE NAD(P) BINDING DOMAIN-CONTAINING PROTEIN"/>
    <property type="match status" value="1"/>
</dbReference>
<comment type="similarity">
    <text evidence="1 3">Belongs to the glyceraldehyde-3-phosphate dehydrogenase family.</text>
</comment>
<feature type="domain" description="Glyceraldehyde 3-phosphate dehydrogenase NAD(P) binding" evidence="4">
    <location>
        <begin position="139"/>
        <end position="305"/>
    </location>
</feature>
<keyword evidence="6" id="KW-1185">Reference proteome</keyword>
<proteinExistence type="inferred from homology"/>
<dbReference type="GO" id="GO:0051287">
    <property type="term" value="F:NAD binding"/>
    <property type="evidence" value="ECO:0007669"/>
    <property type="project" value="InterPro"/>
</dbReference>
<dbReference type="FunFam" id="3.30.360.10:FF:000002">
    <property type="entry name" value="Glyceraldehyde-3-phosphate dehydrogenase"/>
    <property type="match status" value="1"/>
</dbReference>
<dbReference type="Gene3D" id="3.30.360.10">
    <property type="entry name" value="Dihydrodipicolinate Reductase, domain 2"/>
    <property type="match status" value="1"/>
</dbReference>
<accession>H6L3Z3</accession>
<dbReference type="RefSeq" id="WP_015691523.1">
    <property type="nucleotide sequence ID" value="NC_016940.1"/>
</dbReference>
<evidence type="ECO:0000259" key="4">
    <source>
        <dbReference type="SMART" id="SM00846"/>
    </source>
</evidence>
<dbReference type="STRING" id="984262.SGRA_1140"/>
<dbReference type="InterPro" id="IPR036291">
    <property type="entry name" value="NAD(P)-bd_dom_sf"/>
</dbReference>
<evidence type="ECO:0000256" key="2">
    <source>
        <dbReference type="ARBA" id="ARBA00023002"/>
    </source>
</evidence>
<dbReference type="KEGG" id="sgn:SGRA_1140"/>
<dbReference type="NCBIfam" id="NF006139">
    <property type="entry name" value="PRK08289.1"/>
    <property type="match status" value="1"/>
</dbReference>
<dbReference type="EC" id="1.2.1.12" evidence="5"/>
<dbReference type="InterPro" id="IPR020831">
    <property type="entry name" value="GlycerAld/Erythrose_P_DH"/>
</dbReference>
<dbReference type="Pfam" id="PF00044">
    <property type="entry name" value="Gp_dh_N"/>
    <property type="match status" value="1"/>
</dbReference>
<dbReference type="eggNOG" id="COG0057">
    <property type="taxonomic scope" value="Bacteria"/>
</dbReference>
<dbReference type="PANTHER" id="PTHR43454">
    <property type="entry name" value="GLYCERALDEHYDE-3-PHOSPHATE DEHYDROGENASE"/>
    <property type="match status" value="1"/>
</dbReference>
<dbReference type="SUPFAM" id="SSF55347">
    <property type="entry name" value="Glyceraldehyde-3-phosphate dehydrogenase-like, C-terminal domain"/>
    <property type="match status" value="1"/>
</dbReference>
<organism evidence="5 6">
    <name type="scientific">Saprospira grandis (strain Lewin)</name>
    <dbReference type="NCBI Taxonomy" id="984262"/>
    <lineage>
        <taxon>Bacteria</taxon>
        <taxon>Pseudomonadati</taxon>
        <taxon>Bacteroidota</taxon>
        <taxon>Saprospiria</taxon>
        <taxon>Saprospirales</taxon>
        <taxon>Saprospiraceae</taxon>
        <taxon>Saprospira</taxon>
    </lineage>
</organism>
<dbReference type="Gene3D" id="3.40.50.720">
    <property type="entry name" value="NAD(P)-binding Rossmann-like Domain"/>
    <property type="match status" value="1"/>
</dbReference>
<dbReference type="PROSITE" id="PS00071">
    <property type="entry name" value="GAPDH"/>
    <property type="match status" value="1"/>
</dbReference>
<dbReference type="OrthoDB" id="9803304at2"/>
<dbReference type="CDD" id="cd05214">
    <property type="entry name" value="GAPDH_I_N"/>
    <property type="match status" value="1"/>
</dbReference>
<dbReference type="InterPro" id="IPR020829">
    <property type="entry name" value="GlycerAld_3-P_DH_cat"/>
</dbReference>
<sequence length="495" mass="55148">MDIKTTAAPFEEHLSKWRENEKTALELQRLVGELRFDRSIEIVLFRRDIYDSRPSQIINDHLFAKNYVKKPITAQMSLAITEAIAKLDLAPSKIDIGKLATEWLSLDQSESPSLEDFVADQLKDFVGQAAKDAQNVSPKDVVVYGFGRIGRLAVRILTEMMGRGEQLRLRAIVLRPRKGGDLVAELNKRASLLRKDSVHGKLRGTVQVLHEENQLIINSCKVQIIYAAQPEDIDYREYGINEALIIDSTGAWKDREGLSRHLRPGVDRVLFTAPAKGIKNVVYGINQSDLDLSSEEDKVVCAASCTTNAIAPVLKVLNDNFGIEKGHMETIHAYTSSQNLLDNYHKKERRGRGAATNMVITSSGASSALKEVLPALTGKITGSSVRVPIPDGSVAIMTLNLDKAISLEELNQAMRQASLHGDLFEQIQYSTSKEFVSADVIGAQACSVYDAPASKISADGKTITIYVWYDNEYGYTRQVLRLAKYVSQVRRYHYY</sequence>
<dbReference type="HOGENOM" id="CLU_030140_1_1_10"/>
<evidence type="ECO:0000256" key="3">
    <source>
        <dbReference type="RuleBase" id="RU000397"/>
    </source>
</evidence>
<dbReference type="PRINTS" id="PR00078">
    <property type="entry name" value="G3PDHDRGNASE"/>
</dbReference>
<gene>
    <name evidence="5" type="primary">gapA</name>
    <name evidence="5" type="ordered locus">SGRA_1140</name>
</gene>
<dbReference type="CDD" id="cd18126">
    <property type="entry name" value="GAPDH_I_C"/>
    <property type="match status" value="1"/>
</dbReference>
<protein>
    <submittedName>
        <fullName evidence="5">Glyceraldehyde-3-phosphate dehydrogenase</fullName>
        <ecNumber evidence="5">1.2.1.12</ecNumber>
    </submittedName>
</protein>
<evidence type="ECO:0000313" key="5">
    <source>
        <dbReference type="EMBL" id="AFC23875.1"/>
    </source>
</evidence>
<dbReference type="Proteomes" id="UP000007519">
    <property type="component" value="Chromosome"/>
</dbReference>
<dbReference type="InterPro" id="IPR020828">
    <property type="entry name" value="GlycerAld_3-P_DH_NAD(P)-bd"/>
</dbReference>
<dbReference type="InterPro" id="IPR020830">
    <property type="entry name" value="GlycerAld_3-P_DH_AS"/>
</dbReference>
<dbReference type="Pfam" id="PF02800">
    <property type="entry name" value="Gp_dh_C"/>
    <property type="match status" value="1"/>
</dbReference>
<evidence type="ECO:0000313" key="6">
    <source>
        <dbReference type="Proteomes" id="UP000007519"/>
    </source>
</evidence>
<dbReference type="SMART" id="SM00846">
    <property type="entry name" value="Gp_dh_N"/>
    <property type="match status" value="1"/>
</dbReference>
<reference evidence="5 6" key="1">
    <citation type="journal article" date="2012" name="Stand. Genomic Sci.">
        <title>Complete genome sequencing and analysis of Saprospira grandis str. Lewin, a predatory marine bacterium.</title>
        <authorList>
            <person name="Saw J.H."/>
            <person name="Yuryev A."/>
            <person name="Kanbe M."/>
            <person name="Hou S."/>
            <person name="Young A.G."/>
            <person name="Aizawa S."/>
            <person name="Alam M."/>
        </authorList>
    </citation>
    <scope>NUCLEOTIDE SEQUENCE [LARGE SCALE GENOMIC DNA]</scope>
    <source>
        <strain evidence="5 6">Lewin</strain>
    </source>
</reference>
<dbReference type="AlphaFoldDB" id="H6L3Z3"/>
<dbReference type="GO" id="GO:0004365">
    <property type="term" value="F:glyceraldehyde-3-phosphate dehydrogenase (NAD+) (phosphorylating) activity"/>
    <property type="evidence" value="ECO:0007669"/>
    <property type="project" value="UniProtKB-EC"/>
</dbReference>